<feature type="region of interest" description="Disordered" evidence="1">
    <location>
        <begin position="126"/>
        <end position="191"/>
    </location>
</feature>
<gene>
    <name evidence="2" type="ORF">JX360_14430</name>
</gene>
<feature type="compositionally biased region" description="Low complexity" evidence="1">
    <location>
        <begin position="156"/>
        <end position="174"/>
    </location>
</feature>
<keyword evidence="3" id="KW-1185">Reference proteome</keyword>
<proteinExistence type="predicted"/>
<evidence type="ECO:0000256" key="1">
    <source>
        <dbReference type="SAM" id="MobiDB-lite"/>
    </source>
</evidence>
<sequence length="191" mass="21273">MPGGNIDPASQIRVRNELVTICGDYRCEGYRFPVRVLISPDDTLETLLERLGAEMLREVDRVFQSRPNLKRVILDGYVFSGTPTFVSREVLVQTLFVPRHRWEVGRFGLEQDTVFYAELLGQVTPLLTPTPSPQPGSEETLPPLPDLPPVTPETPAPTETPIIQETPTPEETTAAPPPPQGDIIERQPIQP</sequence>
<organism evidence="2 3">
    <name type="scientific">Thermostichus vulcanus str. 'Rupite'</name>
    <dbReference type="NCBI Taxonomy" id="2813851"/>
    <lineage>
        <taxon>Bacteria</taxon>
        <taxon>Bacillati</taxon>
        <taxon>Cyanobacteriota</taxon>
        <taxon>Cyanophyceae</taxon>
        <taxon>Thermostichales</taxon>
        <taxon>Thermostichaceae</taxon>
        <taxon>Thermostichus</taxon>
    </lineage>
</organism>
<dbReference type="Proteomes" id="UP000830835">
    <property type="component" value="Unassembled WGS sequence"/>
</dbReference>
<evidence type="ECO:0000313" key="3">
    <source>
        <dbReference type="Proteomes" id="UP000830835"/>
    </source>
</evidence>
<comment type="caution">
    <text evidence="2">The sequence shown here is derived from an EMBL/GenBank/DDBJ whole genome shotgun (WGS) entry which is preliminary data.</text>
</comment>
<name>A0ABT0CE76_THEVL</name>
<protein>
    <submittedName>
        <fullName evidence="2">Uncharacterized protein</fullName>
    </submittedName>
</protein>
<evidence type="ECO:0000313" key="2">
    <source>
        <dbReference type="EMBL" id="MCJ2544085.1"/>
    </source>
</evidence>
<accession>A0ABT0CE76</accession>
<reference evidence="2" key="1">
    <citation type="submission" date="2021-02" db="EMBL/GenBank/DDBJ databases">
        <title>The CRISPR/cas machinery reduction and long-range gene transfer in the hot spring cyanobacterium Synechococcus.</title>
        <authorList>
            <person name="Dvorak P."/>
            <person name="Jahodarova E."/>
            <person name="Hasler P."/>
            <person name="Poulickova A."/>
        </authorList>
    </citation>
    <scope>NUCLEOTIDE SEQUENCE</scope>
    <source>
        <strain evidence="2">Rupite</strain>
    </source>
</reference>
<dbReference type="EMBL" id="JAFIRA010000046">
    <property type="protein sequence ID" value="MCJ2544085.1"/>
    <property type="molecule type" value="Genomic_DNA"/>
</dbReference>
<feature type="compositionally biased region" description="Pro residues" evidence="1">
    <location>
        <begin position="142"/>
        <end position="155"/>
    </location>
</feature>